<keyword evidence="2" id="KW-1185">Reference proteome</keyword>
<name>A0ACC2M8Y5_PERAE</name>
<gene>
    <name evidence="1" type="ORF">MRB53_018562</name>
</gene>
<sequence>MRMAQYRQSGAERSAAIRGHDCHHGCNGSSGGISDQISSHIPLKQGRVRRSCRSEKYRSVSLGIVSVIILLVLVITFFHFNFLSRYKEYKSMNNGQDDDGKNDMDFLSTVTRTMNYKDVKFGHGSFGVGLDSRYWDRDDRRRDFEYNGDDLELANANDVNPSTEKDRKLESQRSGHGHRNSNMKLVEDEISAGLYNEAGRSELKHYEAEYEASLKSIGESTDKSGDKHVLYDGMDTGFQDEDDEPMVDDDYGIESQDYLIGEYVDTRFDDVNFMMPLDTPGRRNNDSHSVEDAGTTDTVEDSPLLSQSSDNVQTTFTTETLKKSGCVKRINSRRGKQCELSGSSFDLKFLDSTAQLVEPSESKKFSWFSLQYAEEEDRPSGSWEPRFAGNQNLQEREKSFYAHDQKINCGFIRGPLGASTGFDLAEDDARFMSSCHIAVSSCIFGNSYNLTIPTKKVATRLSRKTVCFVMFIDEFTLQILSSEGQKPDNMGYIGFWKIVVVKNLPYTDMRMVGKIPKFLTHRLFPSARYSIWLDGKLQLQSDPLLILEYFLWRQGYEYAISSHYDQHCVWEEVMQNKKLNTYNQTIIDQQFAFYQKDGLKRFNASDPNKLLPSYVPEGSFIARAHTPMSNLFSCLWFNEVDRFTACDRLSFAYTYLKLRRMNPEKPFHLNMFKDCERRAIAKQYRHQAEDQH</sequence>
<dbReference type="Proteomes" id="UP001234297">
    <property type="component" value="Chromosome 5"/>
</dbReference>
<dbReference type="EMBL" id="CM056813">
    <property type="protein sequence ID" value="KAJ8641868.1"/>
    <property type="molecule type" value="Genomic_DNA"/>
</dbReference>
<accession>A0ACC2M8Y5</accession>
<evidence type="ECO:0000313" key="2">
    <source>
        <dbReference type="Proteomes" id="UP001234297"/>
    </source>
</evidence>
<protein>
    <submittedName>
        <fullName evidence="1">Uncharacterized protein</fullName>
    </submittedName>
</protein>
<comment type="caution">
    <text evidence="1">The sequence shown here is derived from an EMBL/GenBank/DDBJ whole genome shotgun (WGS) entry which is preliminary data.</text>
</comment>
<evidence type="ECO:0000313" key="1">
    <source>
        <dbReference type="EMBL" id="KAJ8641868.1"/>
    </source>
</evidence>
<organism evidence="1 2">
    <name type="scientific">Persea americana</name>
    <name type="common">Avocado</name>
    <dbReference type="NCBI Taxonomy" id="3435"/>
    <lineage>
        <taxon>Eukaryota</taxon>
        <taxon>Viridiplantae</taxon>
        <taxon>Streptophyta</taxon>
        <taxon>Embryophyta</taxon>
        <taxon>Tracheophyta</taxon>
        <taxon>Spermatophyta</taxon>
        <taxon>Magnoliopsida</taxon>
        <taxon>Magnoliidae</taxon>
        <taxon>Laurales</taxon>
        <taxon>Lauraceae</taxon>
        <taxon>Persea</taxon>
    </lineage>
</organism>
<proteinExistence type="predicted"/>
<reference evidence="1 2" key="1">
    <citation type="journal article" date="2022" name="Hortic Res">
        <title>A haplotype resolved chromosomal level avocado genome allows analysis of novel avocado genes.</title>
        <authorList>
            <person name="Nath O."/>
            <person name="Fletcher S.J."/>
            <person name="Hayward A."/>
            <person name="Shaw L.M."/>
            <person name="Masouleh A.K."/>
            <person name="Furtado A."/>
            <person name="Henry R.J."/>
            <person name="Mitter N."/>
        </authorList>
    </citation>
    <scope>NUCLEOTIDE SEQUENCE [LARGE SCALE GENOMIC DNA]</scope>
    <source>
        <strain evidence="2">cv. Hass</strain>
    </source>
</reference>